<proteinExistence type="predicted"/>
<gene>
    <name evidence="1" type="ORF">C8F04DRAFT_1272083</name>
</gene>
<protein>
    <submittedName>
        <fullName evidence="1">Uncharacterized protein</fullName>
    </submittedName>
</protein>
<organism evidence="1 2">
    <name type="scientific">Mycena alexandri</name>
    <dbReference type="NCBI Taxonomy" id="1745969"/>
    <lineage>
        <taxon>Eukaryota</taxon>
        <taxon>Fungi</taxon>
        <taxon>Dikarya</taxon>
        <taxon>Basidiomycota</taxon>
        <taxon>Agaricomycotina</taxon>
        <taxon>Agaricomycetes</taxon>
        <taxon>Agaricomycetidae</taxon>
        <taxon>Agaricales</taxon>
        <taxon>Marasmiineae</taxon>
        <taxon>Mycenaceae</taxon>
        <taxon>Mycena</taxon>
    </lineage>
</organism>
<dbReference type="AlphaFoldDB" id="A0AAD6S8L7"/>
<dbReference type="EMBL" id="JARJCM010000200">
    <property type="protein sequence ID" value="KAJ7022889.1"/>
    <property type="molecule type" value="Genomic_DNA"/>
</dbReference>
<dbReference type="Proteomes" id="UP001218188">
    <property type="component" value="Unassembled WGS sequence"/>
</dbReference>
<evidence type="ECO:0000313" key="1">
    <source>
        <dbReference type="EMBL" id="KAJ7022889.1"/>
    </source>
</evidence>
<sequence length="229" mass="26466">MLYERRDIEASASRHYVRSSPTLSLLPLTSLQTTSLKNLQQSPRRGPCQSPGAHLSLFHSSNLSYLPFFLLGRLLSKFFRDFSPFTNIRQCLTRLALYDGFRRLHISSPPSRLPHTYLPGRTMPSQLEITPHLAAALALTNQYRIYVIFGDTVGRVENKWARRYYSSAAEVWTAVHQVSVDVLETSWYFNEPERLRDYRRRQQALRILGCALEAAGDTSCKRFRRQLLD</sequence>
<reference evidence="1" key="1">
    <citation type="submission" date="2023-03" db="EMBL/GenBank/DDBJ databases">
        <title>Massive genome expansion in bonnet fungi (Mycena s.s.) driven by repeated elements and novel gene families across ecological guilds.</title>
        <authorList>
            <consortium name="Lawrence Berkeley National Laboratory"/>
            <person name="Harder C.B."/>
            <person name="Miyauchi S."/>
            <person name="Viragh M."/>
            <person name="Kuo A."/>
            <person name="Thoen E."/>
            <person name="Andreopoulos B."/>
            <person name="Lu D."/>
            <person name="Skrede I."/>
            <person name="Drula E."/>
            <person name="Henrissat B."/>
            <person name="Morin E."/>
            <person name="Kohler A."/>
            <person name="Barry K."/>
            <person name="LaButti K."/>
            <person name="Morin E."/>
            <person name="Salamov A."/>
            <person name="Lipzen A."/>
            <person name="Mereny Z."/>
            <person name="Hegedus B."/>
            <person name="Baldrian P."/>
            <person name="Stursova M."/>
            <person name="Weitz H."/>
            <person name="Taylor A."/>
            <person name="Grigoriev I.V."/>
            <person name="Nagy L.G."/>
            <person name="Martin F."/>
            <person name="Kauserud H."/>
        </authorList>
    </citation>
    <scope>NUCLEOTIDE SEQUENCE</scope>
    <source>
        <strain evidence="1">CBHHK200</strain>
    </source>
</reference>
<name>A0AAD6S8L7_9AGAR</name>
<accession>A0AAD6S8L7</accession>
<comment type="caution">
    <text evidence="1">The sequence shown here is derived from an EMBL/GenBank/DDBJ whole genome shotgun (WGS) entry which is preliminary data.</text>
</comment>
<keyword evidence="2" id="KW-1185">Reference proteome</keyword>
<evidence type="ECO:0000313" key="2">
    <source>
        <dbReference type="Proteomes" id="UP001218188"/>
    </source>
</evidence>